<proteinExistence type="predicted"/>
<accession>A0A0B0NLT0</accession>
<dbReference type="Proteomes" id="UP000032142">
    <property type="component" value="Unassembled WGS sequence"/>
</dbReference>
<keyword evidence="2" id="KW-1185">Reference proteome</keyword>
<name>A0A0B0NLT0_GOSAR</name>
<dbReference type="AlphaFoldDB" id="A0A0B0NLT0"/>
<dbReference type="EMBL" id="KN399977">
    <property type="protein sequence ID" value="KHG13617.1"/>
    <property type="molecule type" value="Genomic_DNA"/>
</dbReference>
<protein>
    <submittedName>
        <fullName evidence="1">Uncharacterized protein</fullName>
    </submittedName>
</protein>
<reference evidence="2" key="1">
    <citation type="submission" date="2014-09" db="EMBL/GenBank/DDBJ databases">
        <authorList>
            <person name="Mudge J."/>
            <person name="Ramaraj T."/>
            <person name="Lindquist I.E."/>
            <person name="Bharti A.K."/>
            <person name="Sundararajan A."/>
            <person name="Cameron C.T."/>
            <person name="Woodward J.E."/>
            <person name="May G.D."/>
            <person name="Brubaker C."/>
            <person name="Broadhvest J."/>
            <person name="Wilkins T.A."/>
        </authorList>
    </citation>
    <scope>NUCLEOTIDE SEQUENCE</scope>
    <source>
        <strain evidence="2">cv. AKA8401</strain>
    </source>
</reference>
<sequence length="21" mass="2429">MAVCILVWTKIGHLRPLFSPF</sequence>
<organism evidence="1 2">
    <name type="scientific">Gossypium arboreum</name>
    <name type="common">Tree cotton</name>
    <name type="synonym">Gossypium nanking</name>
    <dbReference type="NCBI Taxonomy" id="29729"/>
    <lineage>
        <taxon>Eukaryota</taxon>
        <taxon>Viridiplantae</taxon>
        <taxon>Streptophyta</taxon>
        <taxon>Embryophyta</taxon>
        <taxon>Tracheophyta</taxon>
        <taxon>Spermatophyta</taxon>
        <taxon>Magnoliopsida</taxon>
        <taxon>eudicotyledons</taxon>
        <taxon>Gunneridae</taxon>
        <taxon>Pentapetalae</taxon>
        <taxon>rosids</taxon>
        <taxon>malvids</taxon>
        <taxon>Malvales</taxon>
        <taxon>Malvaceae</taxon>
        <taxon>Malvoideae</taxon>
        <taxon>Gossypium</taxon>
    </lineage>
</organism>
<gene>
    <name evidence="1" type="ORF">F383_19628</name>
</gene>
<evidence type="ECO:0000313" key="1">
    <source>
        <dbReference type="EMBL" id="KHG13617.1"/>
    </source>
</evidence>
<evidence type="ECO:0000313" key="2">
    <source>
        <dbReference type="Proteomes" id="UP000032142"/>
    </source>
</evidence>